<dbReference type="AlphaFoldDB" id="A0A4Z0P1Q0"/>
<name>A0A4Z0P1Q0_9BACT</name>
<comment type="caution">
    <text evidence="1">The sequence shown here is derived from an EMBL/GenBank/DDBJ whole genome shotgun (WGS) entry which is preliminary data.</text>
</comment>
<accession>A0A4Z0P1Q0</accession>
<dbReference type="Proteomes" id="UP000298337">
    <property type="component" value="Unassembled WGS sequence"/>
</dbReference>
<protein>
    <submittedName>
        <fullName evidence="1">Uncharacterized protein</fullName>
    </submittedName>
</protein>
<reference evidence="1 2" key="1">
    <citation type="submission" date="2019-04" db="EMBL/GenBank/DDBJ databases">
        <authorList>
            <person name="Feng G."/>
            <person name="Zhang J."/>
            <person name="Zhu H."/>
        </authorList>
    </citation>
    <scope>NUCLEOTIDE SEQUENCE [LARGE SCALE GENOMIC DNA]</scope>
    <source>
        <strain evidence="1 2">92R-1</strain>
    </source>
</reference>
<dbReference type="EMBL" id="SRLA01000005">
    <property type="protein sequence ID" value="TGE04657.1"/>
    <property type="molecule type" value="Genomic_DNA"/>
</dbReference>
<evidence type="ECO:0000313" key="2">
    <source>
        <dbReference type="Proteomes" id="UP000298337"/>
    </source>
</evidence>
<evidence type="ECO:0000313" key="1">
    <source>
        <dbReference type="EMBL" id="TGE04657.1"/>
    </source>
</evidence>
<proteinExistence type="predicted"/>
<organism evidence="1 2">
    <name type="scientific">Hymenobacter fodinae</name>
    <dbReference type="NCBI Taxonomy" id="2510796"/>
    <lineage>
        <taxon>Bacteria</taxon>
        <taxon>Pseudomonadati</taxon>
        <taxon>Bacteroidota</taxon>
        <taxon>Cytophagia</taxon>
        <taxon>Cytophagales</taxon>
        <taxon>Hymenobacteraceae</taxon>
        <taxon>Hymenobacter</taxon>
    </lineage>
</organism>
<gene>
    <name evidence="1" type="ORF">EU556_20950</name>
</gene>
<sequence length="136" mass="15639">MWLNLYAGIGGSLRATVSCGRCEMTEALSIDFQSDWWDIVDGCGLSINAICEDYDFKRKSFMKWLRCEAVPRDKNRERIIAAMSQLVEEKKLVKHPSYGYATPDQIKELSEIGMGPRRDYLLKQIEKQTKLAGKKR</sequence>
<keyword evidence="2" id="KW-1185">Reference proteome</keyword>